<dbReference type="KEGG" id="harc:HARCEL1_12240"/>
<dbReference type="Proteomes" id="UP000244727">
    <property type="component" value="Chromosome"/>
</dbReference>
<evidence type="ECO:0000313" key="2">
    <source>
        <dbReference type="EMBL" id="AWB28416.1"/>
    </source>
</evidence>
<reference evidence="2 3" key="1">
    <citation type="submission" date="2018-04" db="EMBL/GenBank/DDBJ databases">
        <title>Halococcoides cellulosivorans gen. nov., sp. nov., an extremely halophilic cellulose-utilizing haloarchaeon from hypersaline lakes.</title>
        <authorList>
            <person name="Sorokin D.Y."/>
            <person name="Toshchakov S.V."/>
            <person name="Samarov N.I."/>
            <person name="Korzhenkov A."/>
            <person name="Kublanov I.V."/>
        </authorList>
    </citation>
    <scope>NUCLEOTIDE SEQUENCE [LARGE SCALE GENOMIC DNA]</scope>
    <source>
        <strain evidence="2 3">HArcel1</strain>
    </source>
</reference>
<dbReference type="InterPro" id="IPR015943">
    <property type="entry name" value="WD40/YVTN_repeat-like_dom_sf"/>
</dbReference>
<organism evidence="2 3">
    <name type="scientific">Halococcoides cellulosivorans</name>
    <dbReference type="NCBI Taxonomy" id="1679096"/>
    <lineage>
        <taxon>Archaea</taxon>
        <taxon>Methanobacteriati</taxon>
        <taxon>Methanobacteriota</taxon>
        <taxon>Stenosarchaea group</taxon>
        <taxon>Halobacteria</taxon>
        <taxon>Halobacteriales</taxon>
        <taxon>Haloarculaceae</taxon>
        <taxon>Halococcoides</taxon>
    </lineage>
</organism>
<dbReference type="Gene3D" id="2.130.10.10">
    <property type="entry name" value="YVTN repeat-like/Quinoprotein amine dehydrogenase"/>
    <property type="match status" value="1"/>
</dbReference>
<dbReference type="AlphaFoldDB" id="A0A2R4X3P3"/>
<feature type="domain" description="Pyrrolo-quinoline quinone repeat" evidence="1">
    <location>
        <begin position="42"/>
        <end position="135"/>
    </location>
</feature>
<dbReference type="InterPro" id="IPR011047">
    <property type="entry name" value="Quinoprotein_ADH-like_sf"/>
</dbReference>
<keyword evidence="3" id="KW-1185">Reference proteome</keyword>
<dbReference type="SUPFAM" id="SSF50998">
    <property type="entry name" value="Quinoprotein alcohol dehydrogenase-like"/>
    <property type="match status" value="1"/>
</dbReference>
<dbReference type="Pfam" id="PF13360">
    <property type="entry name" value="PQQ_2"/>
    <property type="match status" value="1"/>
</dbReference>
<protein>
    <recommendedName>
        <fullName evidence="1">Pyrrolo-quinoline quinone repeat domain-containing protein</fullName>
    </recommendedName>
</protein>
<gene>
    <name evidence="2" type="ORF">HARCEL1_12240</name>
</gene>
<evidence type="ECO:0000313" key="3">
    <source>
        <dbReference type="Proteomes" id="UP000244727"/>
    </source>
</evidence>
<dbReference type="EMBL" id="CP028858">
    <property type="protein sequence ID" value="AWB28416.1"/>
    <property type="molecule type" value="Genomic_DNA"/>
</dbReference>
<name>A0A2R4X3P3_9EURY</name>
<evidence type="ECO:0000259" key="1">
    <source>
        <dbReference type="Pfam" id="PF13360"/>
    </source>
</evidence>
<sequence>MVVIATPNVTSHDGSISLSPKPTQFDPVTEYRVYLDRLYTPAWERTFEGYIAQVVEHDGRLIFRLRTERSKNLIALDVDTGDRVWQVSEGARPTMRFPGYEWCTIVGDRLWATTAEAESRYRIDLDDGQVRERISDSTVPAATGTLETDSPVHQVRSDGDVAIALVDGSDGKRLLGVTTDGKQAWEHEGGDGGFSTLRSGPDGVTALQDDPEIWLAVDPDTGELRPARPQLLENEIAMPNGRRIDRFDSVNRFDRHAKTVVELKEQRSWSPYRFVDRDTEATLGWVDDPDDQRLVCLSQDGSTRWTRSTRVDEERFVTFRSFGDRPTLRTDDGRWFDLDLETGDVSLACGTSGLPLPGETRSVPLDVQMAFQVDDVVVVRFDVETDRSVPIADLEAFEPVQPPLDHAPTFGELTEERPVIGVGLDGTLRWQLEGAGAAFPGFKDVPGVSAWVYDFHITWNPYTGECTDTGSRR</sequence>
<proteinExistence type="predicted"/>
<dbReference type="InterPro" id="IPR002372">
    <property type="entry name" value="PQQ_rpt_dom"/>
</dbReference>
<accession>A0A2R4X3P3</accession>